<comment type="caution">
    <text evidence="2">The sequence shown here is derived from an EMBL/GenBank/DDBJ whole genome shotgun (WGS) entry which is preliminary data.</text>
</comment>
<dbReference type="EMBL" id="JAVALS010000002">
    <property type="protein sequence ID" value="MDP5226536.1"/>
    <property type="molecule type" value="Genomic_DNA"/>
</dbReference>
<dbReference type="RefSeq" id="WP_305995581.1">
    <property type="nucleotide sequence ID" value="NZ_JAVALS010000002.1"/>
</dbReference>
<feature type="signal peptide" evidence="1">
    <location>
        <begin position="1"/>
        <end position="30"/>
    </location>
</feature>
<feature type="chain" id="PRO_5045251870" evidence="1">
    <location>
        <begin position="31"/>
        <end position="308"/>
    </location>
</feature>
<gene>
    <name evidence="2" type="ORF">Q9R02_05140</name>
</gene>
<organism evidence="2 3">
    <name type="scientific">Arthrobacter horti</name>
    <dbReference type="NCBI Taxonomy" id="3068273"/>
    <lineage>
        <taxon>Bacteria</taxon>
        <taxon>Bacillati</taxon>
        <taxon>Actinomycetota</taxon>
        <taxon>Actinomycetes</taxon>
        <taxon>Micrococcales</taxon>
        <taxon>Micrococcaceae</taxon>
        <taxon>Arthrobacter</taxon>
    </lineage>
</organism>
<sequence>MSSRTLITRALTGAAATALLAGAAIAPAQAAPASPTAVEPAVPANCSVVAQGYTAQGIPTTYMYSNNAATAESIKGLKLPSQPQASAYIGAAGDPAFWTNSFYSVAPGGSLGLIKNTANKGSNGKWSYAVTSTPLATGWGSVRGLVFAYPNLYALTADGLTRYDAQNYSAAPKNPVAVAASGWAGVRNLSYSRQTVIGQTSTGTPRYADVLMATDAAGALLEFTIPQDTPTAWTKNVLKPSGFANVTTLKAGYCDTTDPARPVPVLAIDSSGNARVYYDRNSTDGSAADWTGGTVVVAKGWTARAFSN</sequence>
<proteinExistence type="predicted"/>
<accession>A0ABT9ILS1</accession>
<protein>
    <submittedName>
        <fullName evidence="2">Uncharacterized protein</fullName>
    </submittedName>
</protein>
<evidence type="ECO:0000313" key="2">
    <source>
        <dbReference type="EMBL" id="MDP5226536.1"/>
    </source>
</evidence>
<dbReference type="Proteomes" id="UP001232725">
    <property type="component" value="Unassembled WGS sequence"/>
</dbReference>
<keyword evidence="3" id="KW-1185">Reference proteome</keyword>
<name>A0ABT9ILS1_9MICC</name>
<evidence type="ECO:0000313" key="3">
    <source>
        <dbReference type="Proteomes" id="UP001232725"/>
    </source>
</evidence>
<evidence type="ECO:0000256" key="1">
    <source>
        <dbReference type="SAM" id="SignalP"/>
    </source>
</evidence>
<keyword evidence="1" id="KW-0732">Signal</keyword>
<reference evidence="2 3" key="1">
    <citation type="submission" date="2023-08" db="EMBL/GenBank/DDBJ databases">
        <title>Arthrobacter horti sp. nov., isolated from forest soil.</title>
        <authorList>
            <person name="Park M."/>
        </authorList>
    </citation>
    <scope>NUCLEOTIDE SEQUENCE [LARGE SCALE GENOMIC DNA]</scope>
    <source>
        <strain evidence="2 3">YJM1</strain>
    </source>
</reference>